<dbReference type="OrthoDB" id="551907at2759"/>
<dbReference type="InterPro" id="IPR009057">
    <property type="entry name" value="Homeodomain-like_sf"/>
</dbReference>
<dbReference type="EMBL" id="CM007367">
    <property type="protein sequence ID" value="OIW08313.1"/>
    <property type="molecule type" value="Genomic_DNA"/>
</dbReference>
<feature type="compositionally biased region" description="Low complexity" evidence="5">
    <location>
        <begin position="41"/>
        <end position="63"/>
    </location>
</feature>
<dbReference type="Gramene" id="OIW08313">
    <property type="protein sequence ID" value="OIW08313"/>
    <property type="gene ID" value="TanjilG_02989"/>
</dbReference>
<dbReference type="PANTHER" id="PTHR31314:SF174">
    <property type="entry name" value="OS02G0241200 PROTEIN"/>
    <property type="match status" value="1"/>
</dbReference>
<dbReference type="PROSITE" id="PS51294">
    <property type="entry name" value="HTH_MYB"/>
    <property type="match status" value="1"/>
</dbReference>
<proteinExistence type="predicted"/>
<evidence type="ECO:0000256" key="5">
    <source>
        <dbReference type="SAM" id="MobiDB-lite"/>
    </source>
</evidence>
<dbReference type="GO" id="GO:0003700">
    <property type="term" value="F:DNA-binding transcription factor activity"/>
    <property type="evidence" value="ECO:0007669"/>
    <property type="project" value="InterPro"/>
</dbReference>
<dbReference type="InterPro" id="IPR017930">
    <property type="entry name" value="Myb_dom"/>
</dbReference>
<dbReference type="GO" id="GO:0005634">
    <property type="term" value="C:nucleus"/>
    <property type="evidence" value="ECO:0007669"/>
    <property type="project" value="UniProtKB-SubCell"/>
</dbReference>
<gene>
    <name evidence="7" type="ORF">TanjilG_02989</name>
</gene>
<dbReference type="Proteomes" id="UP000188354">
    <property type="component" value="Chromosome LG07"/>
</dbReference>
<dbReference type="InterPro" id="IPR001005">
    <property type="entry name" value="SANT/Myb"/>
</dbReference>
<dbReference type="Pfam" id="PF00249">
    <property type="entry name" value="Myb_DNA-binding"/>
    <property type="match status" value="1"/>
</dbReference>
<evidence type="ECO:0000256" key="4">
    <source>
        <dbReference type="ARBA" id="ARBA00023242"/>
    </source>
</evidence>
<feature type="compositionally biased region" description="Basic and acidic residues" evidence="5">
    <location>
        <begin position="1"/>
        <end position="15"/>
    </location>
</feature>
<dbReference type="InterPro" id="IPR006447">
    <property type="entry name" value="Myb_dom_plants"/>
</dbReference>
<evidence type="ECO:0000313" key="8">
    <source>
        <dbReference type="Proteomes" id="UP000188354"/>
    </source>
</evidence>
<evidence type="ECO:0000256" key="3">
    <source>
        <dbReference type="ARBA" id="ARBA00023163"/>
    </source>
</evidence>
<evidence type="ECO:0000256" key="2">
    <source>
        <dbReference type="ARBA" id="ARBA00023015"/>
    </source>
</evidence>
<dbReference type="InterPro" id="IPR046955">
    <property type="entry name" value="PHR1-like"/>
</dbReference>
<keyword evidence="2" id="KW-0805">Transcription regulation</keyword>
<feature type="region of interest" description="Disordered" evidence="5">
    <location>
        <begin position="1"/>
        <end position="67"/>
    </location>
</feature>
<dbReference type="Gene3D" id="1.10.10.60">
    <property type="entry name" value="Homeodomain-like"/>
    <property type="match status" value="1"/>
</dbReference>
<keyword evidence="4" id="KW-0539">Nucleus</keyword>
<dbReference type="AlphaFoldDB" id="A0A4P1RCS3"/>
<evidence type="ECO:0000259" key="6">
    <source>
        <dbReference type="PROSITE" id="PS51294"/>
    </source>
</evidence>
<reference evidence="7 8" key="1">
    <citation type="journal article" date="2017" name="Plant Biotechnol. J.">
        <title>A comprehensive draft genome sequence for lupin (Lupinus angustifolius), an emerging health food: insights into plant-microbe interactions and legume evolution.</title>
        <authorList>
            <person name="Hane J.K."/>
            <person name="Ming Y."/>
            <person name="Kamphuis L.G."/>
            <person name="Nelson M.N."/>
            <person name="Garg G."/>
            <person name="Atkins C.A."/>
            <person name="Bayer P.E."/>
            <person name="Bravo A."/>
            <person name="Bringans S."/>
            <person name="Cannon S."/>
            <person name="Edwards D."/>
            <person name="Foley R."/>
            <person name="Gao L.L."/>
            <person name="Harrison M.J."/>
            <person name="Huang W."/>
            <person name="Hurgobin B."/>
            <person name="Li S."/>
            <person name="Liu C.W."/>
            <person name="McGrath A."/>
            <person name="Morahan G."/>
            <person name="Murray J."/>
            <person name="Weller J."/>
            <person name="Jian J."/>
            <person name="Singh K.B."/>
        </authorList>
    </citation>
    <scope>NUCLEOTIDE SEQUENCE [LARGE SCALE GENOMIC DNA]</scope>
    <source>
        <strain evidence="8">cv. Tanjil</strain>
        <tissue evidence="7">Whole plant</tissue>
    </source>
</reference>
<sequence length="404" mass="45919">MAERIHMSEENKSDIGAEPSSPSSKKRSFLDLNEEAKDNSEISSYDRSSSEGNNNLSKNNNSSEEGKLERGIVRPYVRSKMPRLRWTRDLHLAFVHAIERLGGQERATPKLVLQLMDVRGLSIAHVKSHLQMYRSKKLDESGQVLSQHRAIQGRDQIYEMYERLDAQGHFGVHNKNYLPSSLIMKQPYDDFKVVHGSSRFQHVGVFNSDVMKRPSSLWSKNSDLYGSNYRTFLQKDEKIIAPTSSHIFHARDGTIARNGNIKNWPTRGIMTGSEGNDKYETMTNILWDHKYTEPYPHWSISASSMNNNQYHSWGTILPKLSTEVQDLKDGLQSFTKVELSQQQQVKAQLEKLKADKGSSNFLELRLSHDLGNVKETNGGTASEQEINTMLSLSLFPSPSSMQQA</sequence>
<dbReference type="PANTHER" id="PTHR31314">
    <property type="entry name" value="MYB FAMILY TRANSCRIPTION FACTOR PHL7-LIKE"/>
    <property type="match status" value="1"/>
</dbReference>
<feature type="domain" description="HTH myb-type" evidence="6">
    <location>
        <begin position="78"/>
        <end position="138"/>
    </location>
</feature>
<dbReference type="NCBIfam" id="TIGR01557">
    <property type="entry name" value="myb_SHAQKYF"/>
    <property type="match status" value="1"/>
</dbReference>
<dbReference type="STRING" id="3871.A0A4P1RCS3"/>
<keyword evidence="8" id="KW-1185">Reference proteome</keyword>
<organism evidence="7 8">
    <name type="scientific">Lupinus angustifolius</name>
    <name type="common">Narrow-leaved blue lupine</name>
    <dbReference type="NCBI Taxonomy" id="3871"/>
    <lineage>
        <taxon>Eukaryota</taxon>
        <taxon>Viridiplantae</taxon>
        <taxon>Streptophyta</taxon>
        <taxon>Embryophyta</taxon>
        <taxon>Tracheophyta</taxon>
        <taxon>Spermatophyta</taxon>
        <taxon>Magnoliopsida</taxon>
        <taxon>eudicotyledons</taxon>
        <taxon>Gunneridae</taxon>
        <taxon>Pentapetalae</taxon>
        <taxon>rosids</taxon>
        <taxon>fabids</taxon>
        <taxon>Fabales</taxon>
        <taxon>Fabaceae</taxon>
        <taxon>Papilionoideae</taxon>
        <taxon>50 kb inversion clade</taxon>
        <taxon>genistoids sensu lato</taxon>
        <taxon>core genistoids</taxon>
        <taxon>Genisteae</taxon>
        <taxon>Lupinus</taxon>
    </lineage>
</organism>
<dbReference type="GO" id="GO:0003677">
    <property type="term" value="F:DNA binding"/>
    <property type="evidence" value="ECO:0007669"/>
    <property type="project" value="InterPro"/>
</dbReference>
<comment type="subcellular location">
    <subcellularLocation>
        <location evidence="1">Nucleus</location>
    </subcellularLocation>
</comment>
<evidence type="ECO:0000313" key="7">
    <source>
        <dbReference type="EMBL" id="OIW08313.1"/>
    </source>
</evidence>
<dbReference type="FunFam" id="1.10.10.60:FF:000002">
    <property type="entry name" value="Myb family transcription factor"/>
    <property type="match status" value="1"/>
</dbReference>
<keyword evidence="3" id="KW-0804">Transcription</keyword>
<dbReference type="KEGG" id="lang:109352770"/>
<accession>A0A4P1RCS3</accession>
<protein>
    <recommendedName>
        <fullName evidence="6">HTH myb-type domain-containing protein</fullName>
    </recommendedName>
</protein>
<dbReference type="SUPFAM" id="SSF46689">
    <property type="entry name" value="Homeodomain-like"/>
    <property type="match status" value="1"/>
</dbReference>
<name>A0A4P1RCS3_LUPAN</name>
<evidence type="ECO:0000256" key="1">
    <source>
        <dbReference type="ARBA" id="ARBA00004123"/>
    </source>
</evidence>